<evidence type="ECO:0000313" key="2">
    <source>
        <dbReference type="Proteomes" id="UP000095283"/>
    </source>
</evidence>
<evidence type="ECO:0000256" key="1">
    <source>
        <dbReference type="SAM" id="Phobius"/>
    </source>
</evidence>
<keyword evidence="1" id="KW-0472">Membrane</keyword>
<evidence type="ECO:0000313" key="3">
    <source>
        <dbReference type="WBParaSite" id="Hba_03134"/>
    </source>
</evidence>
<dbReference type="WBParaSite" id="Hba_03134">
    <property type="protein sequence ID" value="Hba_03134"/>
    <property type="gene ID" value="Hba_03134"/>
</dbReference>
<reference evidence="3" key="1">
    <citation type="submission" date="2016-11" db="UniProtKB">
        <authorList>
            <consortium name="WormBaseParasite"/>
        </authorList>
    </citation>
    <scope>IDENTIFICATION</scope>
</reference>
<dbReference type="AlphaFoldDB" id="A0A1I7WE07"/>
<keyword evidence="2" id="KW-1185">Reference proteome</keyword>
<accession>A0A1I7WE07</accession>
<protein>
    <submittedName>
        <fullName evidence="3">MBOAT_2 domain-containing protein</fullName>
    </submittedName>
</protein>
<feature type="transmembrane region" description="Helical" evidence="1">
    <location>
        <begin position="12"/>
        <end position="32"/>
    </location>
</feature>
<organism evidence="2 3">
    <name type="scientific">Heterorhabditis bacteriophora</name>
    <name type="common">Entomopathogenic nematode worm</name>
    <dbReference type="NCBI Taxonomy" id="37862"/>
    <lineage>
        <taxon>Eukaryota</taxon>
        <taxon>Metazoa</taxon>
        <taxon>Ecdysozoa</taxon>
        <taxon>Nematoda</taxon>
        <taxon>Chromadorea</taxon>
        <taxon>Rhabditida</taxon>
        <taxon>Rhabditina</taxon>
        <taxon>Rhabditomorpha</taxon>
        <taxon>Strongyloidea</taxon>
        <taxon>Heterorhabditidae</taxon>
        <taxon>Heterorhabditis</taxon>
    </lineage>
</organism>
<name>A0A1I7WE07_HETBA</name>
<keyword evidence="1" id="KW-1133">Transmembrane helix</keyword>
<keyword evidence="1" id="KW-0812">Transmembrane</keyword>
<sequence length="130" mass="15201">MYIFITHQEHAVIYSTIILYLSTFGLLSYLVVADHLLCVCAIPAEVRKRLKWGFRLFLKQIAVDQSSSHFLYTSTVSFEDFLRGKFTGEYGSRKEFIYLNFLVGHGLWREYYPIPFKGWVVSFLILETLA</sequence>
<proteinExistence type="predicted"/>
<dbReference type="Proteomes" id="UP000095283">
    <property type="component" value="Unplaced"/>
</dbReference>